<evidence type="ECO:0008006" key="3">
    <source>
        <dbReference type="Google" id="ProtNLM"/>
    </source>
</evidence>
<accession>A0A7U9XW00</accession>
<evidence type="ECO:0000313" key="2">
    <source>
        <dbReference type="Proteomes" id="UP000620133"/>
    </source>
</evidence>
<dbReference type="RefSeq" id="WP_176239571.1">
    <property type="nucleotide sequence ID" value="NZ_AP024412.1"/>
</dbReference>
<name>A0A7U9XW00_9MOLU</name>
<gene>
    <name evidence="1" type="ORF">MPAN_010010</name>
</gene>
<dbReference type="EMBL" id="AP024412">
    <property type="protein sequence ID" value="BCR36108.1"/>
    <property type="molecule type" value="Genomic_DNA"/>
</dbReference>
<evidence type="ECO:0000313" key="1">
    <source>
        <dbReference type="EMBL" id="BCR36108.1"/>
    </source>
</evidence>
<sequence>MSDLYNMIEGVFPNTEILLIYYGGSIAYGLDNNSSDKDVTVVLDGFRGNLHITLGEYDLFVFAKDRFIQRQQFDESIIAYHRAAADNVMSIERTLIYINPLFQETLDQLLVYDDKEFMLNHIAAELEYGRMRFDVNTNFKSHYHVFRIRGMVDHYEKTGKYELVVEEPWFTKMMDFKNNWDNEIAQNYVEEIKDQLDYLENYRNEMIQNGLG</sequence>
<dbReference type="Proteomes" id="UP000620133">
    <property type="component" value="Chromosome"/>
</dbReference>
<keyword evidence="2" id="KW-1185">Reference proteome</keyword>
<organism evidence="1 2">
    <name type="scientific">Mariniplasma anaerobium</name>
    <dbReference type="NCBI Taxonomy" id="2735436"/>
    <lineage>
        <taxon>Bacteria</taxon>
        <taxon>Bacillati</taxon>
        <taxon>Mycoplasmatota</taxon>
        <taxon>Mollicutes</taxon>
        <taxon>Acholeplasmatales</taxon>
        <taxon>Acholeplasmataceae</taxon>
        <taxon>Mariniplasma</taxon>
    </lineage>
</organism>
<proteinExistence type="predicted"/>
<protein>
    <recommendedName>
        <fullName evidence="3">Polymerase nucleotidyl transferase domain-containing protein</fullName>
    </recommendedName>
</protein>
<dbReference type="KEGG" id="manr:MPAN_010010"/>
<dbReference type="AlphaFoldDB" id="A0A7U9XW00"/>
<reference evidence="1" key="1">
    <citation type="submission" date="2021-01" db="EMBL/GenBank/DDBJ databases">
        <title>Draft genome sequence of Acholeplasmataceae bacterium strain Mahy22.</title>
        <authorList>
            <person name="Watanabe M."/>
            <person name="Kojima H."/>
            <person name="Fukui M."/>
        </authorList>
    </citation>
    <scope>NUCLEOTIDE SEQUENCE</scope>
    <source>
        <strain evidence="1">Mahy22</strain>
    </source>
</reference>